<dbReference type="CDD" id="cd01400">
    <property type="entry name" value="6PGL"/>
    <property type="match status" value="1"/>
</dbReference>
<dbReference type="InterPro" id="IPR006148">
    <property type="entry name" value="Glc/Gal-6P_isomerase"/>
</dbReference>
<comment type="pathway">
    <text evidence="3 7">Carbohydrate degradation; pentose phosphate pathway; D-ribulose 5-phosphate from D-glucose 6-phosphate (oxidative stage): step 2/3.</text>
</comment>
<name>A0A223S8X4_9ACTN</name>
<proteinExistence type="inferred from homology"/>
<evidence type="ECO:0000313" key="10">
    <source>
        <dbReference type="Proteomes" id="UP000215005"/>
    </source>
</evidence>
<evidence type="ECO:0000256" key="3">
    <source>
        <dbReference type="ARBA" id="ARBA00004961"/>
    </source>
</evidence>
<dbReference type="InterPro" id="IPR039104">
    <property type="entry name" value="6PGL"/>
</dbReference>
<comment type="function">
    <text evidence="2 7">Hydrolysis of 6-phosphogluconolactone to 6-phosphogluconate.</text>
</comment>
<dbReference type="GO" id="GO:0006098">
    <property type="term" value="P:pentose-phosphate shunt"/>
    <property type="evidence" value="ECO:0007669"/>
    <property type="project" value="UniProtKB-UniPathway"/>
</dbReference>
<dbReference type="Pfam" id="PF01182">
    <property type="entry name" value="Glucosamine_iso"/>
    <property type="match status" value="1"/>
</dbReference>
<evidence type="ECO:0000259" key="8">
    <source>
        <dbReference type="Pfam" id="PF01182"/>
    </source>
</evidence>
<dbReference type="PANTHER" id="PTHR11054:SF0">
    <property type="entry name" value="6-PHOSPHOGLUCONOLACTONASE"/>
    <property type="match status" value="1"/>
</dbReference>
<evidence type="ECO:0000256" key="6">
    <source>
        <dbReference type="ARBA" id="ARBA00020337"/>
    </source>
</evidence>
<accession>A0A223S8X4</accession>
<evidence type="ECO:0000256" key="7">
    <source>
        <dbReference type="RuleBase" id="RU365095"/>
    </source>
</evidence>
<evidence type="ECO:0000256" key="4">
    <source>
        <dbReference type="ARBA" id="ARBA00010662"/>
    </source>
</evidence>
<dbReference type="GO" id="GO:0005975">
    <property type="term" value="P:carbohydrate metabolic process"/>
    <property type="evidence" value="ECO:0007669"/>
    <property type="project" value="UniProtKB-UniRule"/>
</dbReference>
<dbReference type="RefSeq" id="WP_017618093.1">
    <property type="nucleotide sequence ID" value="NZ_ANBG01000136.1"/>
</dbReference>
<dbReference type="SUPFAM" id="SSF100950">
    <property type="entry name" value="NagB/RpiA/CoA transferase-like"/>
    <property type="match status" value="1"/>
</dbReference>
<dbReference type="NCBIfam" id="TIGR01198">
    <property type="entry name" value="pgl"/>
    <property type="match status" value="1"/>
</dbReference>
<dbReference type="Proteomes" id="UP000215005">
    <property type="component" value="Chromosome"/>
</dbReference>
<dbReference type="OrthoDB" id="9810967at2"/>
<organism evidence="9 10">
    <name type="scientific">Nocardiopsis gilva YIM 90087</name>
    <dbReference type="NCBI Taxonomy" id="1235441"/>
    <lineage>
        <taxon>Bacteria</taxon>
        <taxon>Bacillati</taxon>
        <taxon>Actinomycetota</taxon>
        <taxon>Actinomycetes</taxon>
        <taxon>Streptosporangiales</taxon>
        <taxon>Nocardiopsidaceae</taxon>
        <taxon>Nocardiopsis</taxon>
    </lineage>
</organism>
<evidence type="ECO:0000256" key="5">
    <source>
        <dbReference type="ARBA" id="ARBA00013198"/>
    </source>
</evidence>
<protein>
    <recommendedName>
        <fullName evidence="6 7">6-phosphogluconolactonase</fullName>
        <shortName evidence="7">6PGL</shortName>
        <ecNumber evidence="5 7">3.1.1.31</ecNumber>
    </recommendedName>
</protein>
<reference evidence="9 10" key="1">
    <citation type="submission" date="2017-08" db="EMBL/GenBank/DDBJ databases">
        <title>The complete genome sequence of Nocardiopsis gilva YIM 90087.</title>
        <authorList>
            <person name="Yin M."/>
            <person name="Tang S."/>
        </authorList>
    </citation>
    <scope>NUCLEOTIDE SEQUENCE [LARGE SCALE GENOMIC DNA]</scope>
    <source>
        <strain evidence="9 10">YIM 90087</strain>
    </source>
</reference>
<gene>
    <name evidence="7 9" type="primary">pgl</name>
    <name evidence="9" type="ORF">CDO52_18735</name>
</gene>
<evidence type="ECO:0000256" key="1">
    <source>
        <dbReference type="ARBA" id="ARBA00000832"/>
    </source>
</evidence>
<dbReference type="KEGG" id="ngv:CDO52_18735"/>
<feature type="domain" description="Glucosamine/galactosamine-6-phosphate isomerase" evidence="8">
    <location>
        <begin position="11"/>
        <end position="238"/>
    </location>
</feature>
<evidence type="ECO:0000313" key="9">
    <source>
        <dbReference type="EMBL" id="ASU84567.1"/>
    </source>
</evidence>
<keyword evidence="10" id="KW-1185">Reference proteome</keyword>
<keyword evidence="7" id="KW-0378">Hydrolase</keyword>
<dbReference type="InterPro" id="IPR037171">
    <property type="entry name" value="NagB/RpiA_transferase-like"/>
</dbReference>
<sequence>MTTPRIIVHPDAALLAEATAARIVTRLVDAQAARGTASIVLTGGGVGIAVLRELAQAPARDAIDWRRLDIWWGDERFLPTGDPERNETQARAALLDHVKVDPARVHPMPASDGPDGAVPEPGAERYADDLARAVGPEDHAGVPSFDICLLGIGPDTHVASLFPEKPALYEEERTVVAVHGAPKPPPTRVSLTLPAIRAAHEVWILASGEGKADAVRMALGDGGAVQVPACGARGRNRTLFLLDHAAAAELPEGIEVPGAL</sequence>
<dbReference type="PANTHER" id="PTHR11054">
    <property type="entry name" value="6-PHOSPHOGLUCONOLACTONASE"/>
    <property type="match status" value="1"/>
</dbReference>
<dbReference type="AlphaFoldDB" id="A0A223S8X4"/>
<comment type="similarity">
    <text evidence="4 7">Belongs to the glucosamine/galactosamine-6-phosphate isomerase family. 6-phosphogluconolactonase subfamily.</text>
</comment>
<dbReference type="EMBL" id="CP022753">
    <property type="protein sequence ID" value="ASU84567.1"/>
    <property type="molecule type" value="Genomic_DNA"/>
</dbReference>
<evidence type="ECO:0000256" key="2">
    <source>
        <dbReference type="ARBA" id="ARBA00002681"/>
    </source>
</evidence>
<dbReference type="Gene3D" id="3.40.50.1360">
    <property type="match status" value="1"/>
</dbReference>
<dbReference type="EC" id="3.1.1.31" evidence="5 7"/>
<comment type="catalytic activity">
    <reaction evidence="1 7">
        <text>6-phospho-D-glucono-1,5-lactone + H2O = 6-phospho-D-gluconate + H(+)</text>
        <dbReference type="Rhea" id="RHEA:12556"/>
        <dbReference type="ChEBI" id="CHEBI:15377"/>
        <dbReference type="ChEBI" id="CHEBI:15378"/>
        <dbReference type="ChEBI" id="CHEBI:57955"/>
        <dbReference type="ChEBI" id="CHEBI:58759"/>
        <dbReference type="EC" id="3.1.1.31"/>
    </reaction>
</comment>
<dbReference type="GO" id="GO:0017057">
    <property type="term" value="F:6-phosphogluconolactonase activity"/>
    <property type="evidence" value="ECO:0007669"/>
    <property type="project" value="UniProtKB-UniRule"/>
</dbReference>
<dbReference type="InterPro" id="IPR005900">
    <property type="entry name" value="6-phosphogluconolactonase_DevB"/>
</dbReference>
<dbReference type="UniPathway" id="UPA00115">
    <property type="reaction ID" value="UER00409"/>
</dbReference>